<dbReference type="AlphaFoldDB" id="A0A7V8FV16"/>
<dbReference type="InterPro" id="IPR006311">
    <property type="entry name" value="TAT_signal"/>
</dbReference>
<organism evidence="9 10">
    <name type="scientific">Herbaspirillum frisingense</name>
    <dbReference type="NCBI Taxonomy" id="92645"/>
    <lineage>
        <taxon>Bacteria</taxon>
        <taxon>Pseudomonadati</taxon>
        <taxon>Pseudomonadota</taxon>
        <taxon>Betaproteobacteria</taxon>
        <taxon>Burkholderiales</taxon>
        <taxon>Oxalobacteraceae</taxon>
        <taxon>Herbaspirillum</taxon>
    </lineage>
</organism>
<feature type="domain" description="Multidrug resistance protein MdtA-like alpha-helical hairpin" evidence="5">
    <location>
        <begin position="106"/>
        <end position="175"/>
    </location>
</feature>
<dbReference type="SUPFAM" id="SSF111369">
    <property type="entry name" value="HlyD-like secretion proteins"/>
    <property type="match status" value="1"/>
</dbReference>
<dbReference type="Gene3D" id="2.40.50.100">
    <property type="match status" value="1"/>
</dbReference>
<proteinExistence type="inferred from homology"/>
<dbReference type="Gene3D" id="1.10.287.470">
    <property type="entry name" value="Helix hairpin bin"/>
    <property type="match status" value="1"/>
</dbReference>
<evidence type="ECO:0000313" key="9">
    <source>
        <dbReference type="EMBL" id="KAF1041933.1"/>
    </source>
</evidence>
<dbReference type="Gene3D" id="2.40.30.170">
    <property type="match status" value="1"/>
</dbReference>
<dbReference type="InterPro" id="IPR006143">
    <property type="entry name" value="RND_pump_MFP"/>
</dbReference>
<dbReference type="InterPro" id="IPR058625">
    <property type="entry name" value="MdtA-like_BSH"/>
</dbReference>
<evidence type="ECO:0000313" key="10">
    <source>
        <dbReference type="Proteomes" id="UP000462435"/>
    </source>
</evidence>
<dbReference type="GO" id="GO:0022857">
    <property type="term" value="F:transmembrane transporter activity"/>
    <property type="evidence" value="ECO:0007669"/>
    <property type="project" value="InterPro"/>
</dbReference>
<dbReference type="GO" id="GO:0030313">
    <property type="term" value="C:cell envelope"/>
    <property type="evidence" value="ECO:0007669"/>
    <property type="project" value="UniProtKB-SubCell"/>
</dbReference>
<dbReference type="EMBL" id="WNDX01000100">
    <property type="protein sequence ID" value="KAF1041933.1"/>
    <property type="molecule type" value="Genomic_DNA"/>
</dbReference>
<dbReference type="Proteomes" id="UP000462435">
    <property type="component" value="Unassembled WGS sequence"/>
</dbReference>
<dbReference type="PROSITE" id="PS51318">
    <property type="entry name" value="TAT"/>
    <property type="match status" value="1"/>
</dbReference>
<feature type="region of interest" description="Disordered" evidence="3">
    <location>
        <begin position="376"/>
        <end position="399"/>
    </location>
</feature>
<evidence type="ECO:0000259" key="7">
    <source>
        <dbReference type="Pfam" id="PF25944"/>
    </source>
</evidence>
<dbReference type="GO" id="GO:0005886">
    <property type="term" value="C:plasma membrane"/>
    <property type="evidence" value="ECO:0007669"/>
    <property type="project" value="TreeGrafter"/>
</dbReference>
<comment type="caution">
    <text evidence="9">The sequence shown here is derived from an EMBL/GenBank/DDBJ whole genome shotgun (WGS) entry which is preliminary data.</text>
</comment>
<dbReference type="PANTHER" id="PTHR30158:SF24">
    <property type="entry name" value="HLYD FAMILY SECRETION PROTEIN"/>
    <property type="match status" value="1"/>
</dbReference>
<dbReference type="GO" id="GO:0046677">
    <property type="term" value="P:response to antibiotic"/>
    <property type="evidence" value="ECO:0007669"/>
    <property type="project" value="TreeGrafter"/>
</dbReference>
<accession>A0A7V8FV16</accession>
<gene>
    <name evidence="9" type="primary">acrA_1</name>
    <name evidence="9" type="ORF">GAK35_03005</name>
</gene>
<protein>
    <submittedName>
        <fullName evidence="9">Multidrug efflux pump subunit AcrA</fullName>
    </submittedName>
</protein>
<evidence type="ECO:0000256" key="3">
    <source>
        <dbReference type="SAM" id="MobiDB-lite"/>
    </source>
</evidence>
<feature type="compositionally biased region" description="Low complexity" evidence="3">
    <location>
        <begin position="387"/>
        <end position="399"/>
    </location>
</feature>
<dbReference type="Gene3D" id="2.40.420.20">
    <property type="match status" value="1"/>
</dbReference>
<dbReference type="PANTHER" id="PTHR30158">
    <property type="entry name" value="ACRA/E-RELATED COMPONENT OF DRUG EFFLUX TRANSPORTER"/>
    <property type="match status" value="1"/>
</dbReference>
<feature type="signal peptide" evidence="4">
    <location>
        <begin position="1"/>
        <end position="24"/>
    </location>
</feature>
<feature type="domain" description="Multidrug resistance protein MdtA-like beta-barrel" evidence="7">
    <location>
        <begin position="212"/>
        <end position="299"/>
    </location>
</feature>
<dbReference type="Pfam" id="PF25917">
    <property type="entry name" value="BSH_RND"/>
    <property type="match status" value="1"/>
</dbReference>
<evidence type="ECO:0000256" key="1">
    <source>
        <dbReference type="ARBA" id="ARBA00004196"/>
    </source>
</evidence>
<keyword evidence="4" id="KW-0732">Signal</keyword>
<comment type="subcellular location">
    <subcellularLocation>
        <location evidence="1">Cell envelope</location>
    </subcellularLocation>
</comment>
<sequence>MSNSHYSRRLVLALLAGAVAAALSACGQSGHPAAGSELPSVQALTVQTRPFEQTSELPGRLEAVRVAQVRARVAGIVLKRHFKEGADVKAGEVLFTIDPAPFEMALKRAQGDLAKAEAAAFEAEALVKRYRPLVQSEAVSRQEFDTADAAARSTRAGVQSAQAEVATARLNLGYATVRAPISGRIGRALVTEGALVGQNEATALADIQQLDPIYADFQQPAAQVTRLREDIARGQLQRQQQTSLQLALDGSDRLREGRLLFSDITVDKGTGQLSLRGSFPNPDGVLLPGMYVRIKISQGLHPEAVLIPQRAVKLGLDGKPQVLVVDGEGVVRDRTVVTGAMAGSEWHILSGLKAGEKVVVGAGKVQSGAKVRLTAYQPAPHQQPDEAVASAGRAASSAE</sequence>
<dbReference type="NCBIfam" id="TIGR01730">
    <property type="entry name" value="RND_mfp"/>
    <property type="match status" value="1"/>
</dbReference>
<comment type="similarity">
    <text evidence="2">Belongs to the membrane fusion protein (MFP) (TC 8.A.1) family.</text>
</comment>
<evidence type="ECO:0000259" key="8">
    <source>
        <dbReference type="Pfam" id="PF25967"/>
    </source>
</evidence>
<reference evidence="10" key="1">
    <citation type="journal article" date="2020" name="MBio">
        <title>Horizontal gene transfer to a defensive symbiont with a reduced genome amongst a multipartite beetle microbiome.</title>
        <authorList>
            <person name="Waterworth S.C."/>
            <person name="Florez L.V."/>
            <person name="Rees E.R."/>
            <person name="Hertweck C."/>
            <person name="Kaltenpoth M."/>
            <person name="Kwan J.C."/>
        </authorList>
    </citation>
    <scope>NUCLEOTIDE SEQUENCE [LARGE SCALE GENOMIC DNA]</scope>
</reference>
<feature type="domain" description="Multidrug resistance protein MdtA-like C-terminal permuted SH3" evidence="8">
    <location>
        <begin position="304"/>
        <end position="362"/>
    </location>
</feature>
<evidence type="ECO:0000256" key="4">
    <source>
        <dbReference type="SAM" id="SignalP"/>
    </source>
</evidence>
<dbReference type="Pfam" id="PF25876">
    <property type="entry name" value="HH_MFP_RND"/>
    <property type="match status" value="1"/>
</dbReference>
<evidence type="ECO:0000259" key="6">
    <source>
        <dbReference type="Pfam" id="PF25917"/>
    </source>
</evidence>
<dbReference type="Pfam" id="PF25944">
    <property type="entry name" value="Beta-barrel_RND"/>
    <property type="match status" value="1"/>
</dbReference>
<dbReference type="InterPro" id="IPR058626">
    <property type="entry name" value="MdtA-like_b-barrel"/>
</dbReference>
<dbReference type="InterPro" id="IPR058624">
    <property type="entry name" value="MdtA-like_HH"/>
</dbReference>
<dbReference type="InterPro" id="IPR058627">
    <property type="entry name" value="MdtA-like_C"/>
</dbReference>
<feature type="chain" id="PRO_5031019307" evidence="4">
    <location>
        <begin position="25"/>
        <end position="399"/>
    </location>
</feature>
<dbReference type="Pfam" id="PF25967">
    <property type="entry name" value="RND-MFP_C"/>
    <property type="match status" value="1"/>
</dbReference>
<feature type="domain" description="Multidrug resistance protein MdtA-like barrel-sandwich hybrid" evidence="6">
    <location>
        <begin position="65"/>
        <end position="205"/>
    </location>
</feature>
<evidence type="ECO:0000259" key="5">
    <source>
        <dbReference type="Pfam" id="PF25876"/>
    </source>
</evidence>
<name>A0A7V8FV16_9BURK</name>
<evidence type="ECO:0000256" key="2">
    <source>
        <dbReference type="ARBA" id="ARBA00009477"/>
    </source>
</evidence>